<dbReference type="Pfam" id="PF12223">
    <property type="entry name" value="DUF3602"/>
    <property type="match status" value="1"/>
</dbReference>
<feature type="compositionally biased region" description="Basic and acidic residues" evidence="1">
    <location>
        <begin position="41"/>
        <end position="58"/>
    </location>
</feature>
<evidence type="ECO:0000313" key="2">
    <source>
        <dbReference type="EMBL" id="KAJ7714810.1"/>
    </source>
</evidence>
<protein>
    <submittedName>
        <fullName evidence="2">Uncharacterized protein</fullName>
    </submittedName>
</protein>
<name>A0AAD7H850_9AGAR</name>
<accession>A0AAD7H850</accession>
<dbReference type="Proteomes" id="UP001215598">
    <property type="component" value="Unassembled WGS sequence"/>
</dbReference>
<evidence type="ECO:0000256" key="1">
    <source>
        <dbReference type="SAM" id="MobiDB-lite"/>
    </source>
</evidence>
<dbReference type="AlphaFoldDB" id="A0AAD7H850"/>
<dbReference type="EMBL" id="JARKIB010000319">
    <property type="protein sequence ID" value="KAJ7714810.1"/>
    <property type="molecule type" value="Genomic_DNA"/>
</dbReference>
<comment type="caution">
    <text evidence="2">The sequence shown here is derived from an EMBL/GenBank/DDBJ whole genome shotgun (WGS) entry which is preliminary data.</text>
</comment>
<sequence length="239" mass="25942">MTTPQRKSPSPNSRRSFSERISAVGAKINRVLSNEGQGGERSNEGHERSTTGARHDPETESITSTLVEADRSASRSRDPGYYSSGRGGAGNIHPVVDGDRGSDVDVQEFPWPRGRERAPVTRGRVRSTGRGGYGNFRQPPLPHEFSYSPRELEILRTHAEAERNALRSSGRGGLGNIAIPGASGWDDNPHSRSRSIDPVSSPTSLRPNFPPTPTANGNRYVAGRREGAVPPSRRFTPNP</sequence>
<dbReference type="InterPro" id="IPR022024">
    <property type="entry name" value="DUF3602"/>
</dbReference>
<feature type="compositionally biased region" description="Polar residues" evidence="1">
    <location>
        <begin position="1"/>
        <end position="15"/>
    </location>
</feature>
<feature type="region of interest" description="Disordered" evidence="1">
    <location>
        <begin position="163"/>
        <end position="239"/>
    </location>
</feature>
<feature type="region of interest" description="Disordered" evidence="1">
    <location>
        <begin position="1"/>
        <end position="145"/>
    </location>
</feature>
<evidence type="ECO:0000313" key="3">
    <source>
        <dbReference type="Proteomes" id="UP001215598"/>
    </source>
</evidence>
<organism evidence="2 3">
    <name type="scientific">Mycena metata</name>
    <dbReference type="NCBI Taxonomy" id="1033252"/>
    <lineage>
        <taxon>Eukaryota</taxon>
        <taxon>Fungi</taxon>
        <taxon>Dikarya</taxon>
        <taxon>Basidiomycota</taxon>
        <taxon>Agaricomycotina</taxon>
        <taxon>Agaricomycetes</taxon>
        <taxon>Agaricomycetidae</taxon>
        <taxon>Agaricales</taxon>
        <taxon>Marasmiineae</taxon>
        <taxon>Mycenaceae</taxon>
        <taxon>Mycena</taxon>
    </lineage>
</organism>
<keyword evidence="3" id="KW-1185">Reference proteome</keyword>
<feature type="compositionally biased region" description="Basic and acidic residues" evidence="1">
    <location>
        <begin position="68"/>
        <end position="78"/>
    </location>
</feature>
<proteinExistence type="predicted"/>
<reference evidence="2" key="1">
    <citation type="submission" date="2023-03" db="EMBL/GenBank/DDBJ databases">
        <title>Massive genome expansion in bonnet fungi (Mycena s.s.) driven by repeated elements and novel gene families across ecological guilds.</title>
        <authorList>
            <consortium name="Lawrence Berkeley National Laboratory"/>
            <person name="Harder C.B."/>
            <person name="Miyauchi S."/>
            <person name="Viragh M."/>
            <person name="Kuo A."/>
            <person name="Thoen E."/>
            <person name="Andreopoulos B."/>
            <person name="Lu D."/>
            <person name="Skrede I."/>
            <person name="Drula E."/>
            <person name="Henrissat B."/>
            <person name="Morin E."/>
            <person name="Kohler A."/>
            <person name="Barry K."/>
            <person name="LaButti K."/>
            <person name="Morin E."/>
            <person name="Salamov A."/>
            <person name="Lipzen A."/>
            <person name="Mereny Z."/>
            <person name="Hegedus B."/>
            <person name="Baldrian P."/>
            <person name="Stursova M."/>
            <person name="Weitz H."/>
            <person name="Taylor A."/>
            <person name="Grigoriev I.V."/>
            <person name="Nagy L.G."/>
            <person name="Martin F."/>
            <person name="Kauserud H."/>
        </authorList>
    </citation>
    <scope>NUCLEOTIDE SEQUENCE</scope>
    <source>
        <strain evidence="2">CBHHK182m</strain>
    </source>
</reference>
<dbReference type="InterPro" id="IPR053203">
    <property type="entry name" value="Cisplatin_resist-associated"/>
</dbReference>
<dbReference type="PANTHER" id="PTHR34693:SF1">
    <property type="entry name" value="PROTEIN PAR32"/>
    <property type="match status" value="1"/>
</dbReference>
<dbReference type="PANTHER" id="PTHR34693">
    <property type="entry name" value="PROTEIN PAR32"/>
    <property type="match status" value="1"/>
</dbReference>
<gene>
    <name evidence="2" type="ORF">B0H16DRAFT_1617679</name>
</gene>